<feature type="region of interest" description="Disordered" evidence="1">
    <location>
        <begin position="1056"/>
        <end position="1103"/>
    </location>
</feature>
<dbReference type="CDD" id="cd12432">
    <property type="entry name" value="RRM_ACINU"/>
    <property type="match status" value="1"/>
</dbReference>
<feature type="compositionally biased region" description="Basic and acidic residues" evidence="1">
    <location>
        <begin position="1056"/>
        <end position="1076"/>
    </location>
</feature>
<feature type="compositionally biased region" description="Basic residues" evidence="1">
    <location>
        <begin position="612"/>
        <end position="624"/>
    </location>
</feature>
<gene>
    <name evidence="3" type="ORF">NMOB1V02_LOCUS3922</name>
</gene>
<dbReference type="InterPro" id="IPR012677">
    <property type="entry name" value="Nucleotide-bd_a/b_plait_sf"/>
</dbReference>
<feature type="compositionally biased region" description="Basic residues" evidence="1">
    <location>
        <begin position="180"/>
        <end position="191"/>
    </location>
</feature>
<evidence type="ECO:0000313" key="3">
    <source>
        <dbReference type="EMBL" id="CAD7276146.1"/>
    </source>
</evidence>
<feature type="compositionally biased region" description="Basic and acidic residues" evidence="1">
    <location>
        <begin position="909"/>
        <end position="932"/>
    </location>
</feature>
<dbReference type="GO" id="GO:0003723">
    <property type="term" value="F:RNA binding"/>
    <property type="evidence" value="ECO:0007669"/>
    <property type="project" value="TreeGrafter"/>
</dbReference>
<dbReference type="Gene3D" id="1.10.720.30">
    <property type="entry name" value="SAP domain"/>
    <property type="match status" value="1"/>
</dbReference>
<evidence type="ECO:0000259" key="2">
    <source>
        <dbReference type="PROSITE" id="PS50800"/>
    </source>
</evidence>
<dbReference type="PANTHER" id="PTHR46589">
    <property type="entry name" value="APOPTOTIC CHROMATIN CONDENSATION INDUCER IN THE NUCLEUS"/>
    <property type="match status" value="1"/>
</dbReference>
<feature type="region of interest" description="Disordered" evidence="1">
    <location>
        <begin position="898"/>
        <end position="1022"/>
    </location>
</feature>
<dbReference type="GO" id="GO:0061574">
    <property type="term" value="C:ASAP complex"/>
    <property type="evidence" value="ECO:0007669"/>
    <property type="project" value="TreeGrafter"/>
</dbReference>
<dbReference type="EMBL" id="OA882600">
    <property type="protein sequence ID" value="CAD7276146.1"/>
    <property type="molecule type" value="Genomic_DNA"/>
</dbReference>
<dbReference type="InterPro" id="IPR035979">
    <property type="entry name" value="RBD_domain_sf"/>
</dbReference>
<dbReference type="GO" id="GO:0071011">
    <property type="term" value="C:precatalytic spliceosome"/>
    <property type="evidence" value="ECO:0007669"/>
    <property type="project" value="TreeGrafter"/>
</dbReference>
<dbReference type="SMART" id="SM00513">
    <property type="entry name" value="SAP"/>
    <property type="match status" value="1"/>
</dbReference>
<dbReference type="OrthoDB" id="5348404at2759"/>
<sequence length="1103" mass="125336">MSDHDDNLSYEGTPIASYRVVDLRSILDKHGLSKTGTKKELAARLSSFVMSQDGSCRDSVEESIGITEPEPTSGLQSDTGHDSTDDGPTPGMERRRSRRGEIGLDDPMEVDSPRRRSSRRRGADEEEDDTPEKANTPLVPKLSLKGRFSVSSPAQEPEAILSTATEESDEDDDDDSNSSSKRKHKHKKRREKEHDDDISKEEKRERKEKRREEKERKRRERDSSGHSSGREESGQRIDEKLNPPNGEKPASNDIEEQPIVEPVIMPKTYPSLEKDKSATLSDSKKDLATSSGSTDSAEATEKAAKVVPTEDPVEVISLVKEKVPDLELPTSKIEVASVQSTKETLESPGESVATAAAVKAPTPKEIDTHSSAVIVKPSKVEADVKKTKEPVLEESIEKVEKSDASRTEEVESSKVVKPEGTKEPAKSEESSEKSSDDSSKERRYKTKEGASIIVKMPERRAEESRKIKLKRSSESRSSVRDVSEDSHRTPRSHEEHRKPIAPRASDDDKKIVEHGKQERADEDSTTSKKDEEKERSHHRIERRKLEVKRASPPKLRKEERTRISPPKKSPPKERAKSPERLSKSDEPTSNPEVSASAETETVSQVADASKPKPARRKLQLKRKAPATEEDSVDKEEAQDNSQDHGKKRRGWGSSGITTRKGSFEISMNTLRTLVSPEPAKEEEDEDKQEEEVHHEEATSPRKRRARKEEEEEAEEEKSGDESDEEVSRTRKVRKVSTTAKSVDEQGDEEMDERGAKVTSRELKLKISADHDVEAPRRVTVKNDITDSGIPPRGPRAVTPARNPPNRVIHIKNLMRPYTINQLKELLCRTGSLEPGLFWTDKIKSQCIACYETEEQAIETRLALHGVKWPVSNNKVLRVDFSSEEELKEHLLKDEEEQLAASARAVRSGGGDEHGGADGEFGKENDRERDRKRSPLRFDSTERKRRSRSADGGRMRRIDDRRRSSRSPDASLREWDRAKMGERSPGAKERERENRRRERIREEEVARARMDDRRDREKAKSPAKLLDDLFRKTKTTPCIYWLPLTEEQIAQKEEERRQRVLERQRRITEMEKLDKERRRGSRSRSLSRSPGRNRFRGGRARRYP</sequence>
<feature type="compositionally biased region" description="Basic and acidic residues" evidence="1">
    <location>
        <begin position="272"/>
        <end position="287"/>
    </location>
</feature>
<evidence type="ECO:0000256" key="1">
    <source>
        <dbReference type="SAM" id="MobiDB-lite"/>
    </source>
</evidence>
<dbReference type="SUPFAM" id="SSF68906">
    <property type="entry name" value="SAP domain"/>
    <property type="match status" value="1"/>
</dbReference>
<feature type="region of interest" description="Disordered" evidence="1">
    <location>
        <begin position="48"/>
        <end position="308"/>
    </location>
</feature>
<dbReference type="InterPro" id="IPR036361">
    <property type="entry name" value="SAP_dom_sf"/>
</dbReference>
<protein>
    <recommendedName>
        <fullName evidence="2">SAP domain-containing protein</fullName>
    </recommendedName>
</protein>
<accession>A0A7R9BKG2</accession>
<dbReference type="Pfam" id="PF16294">
    <property type="entry name" value="RSB_motif"/>
    <property type="match status" value="1"/>
</dbReference>
<feature type="compositionally biased region" description="Basic residues" evidence="1">
    <location>
        <begin position="1090"/>
        <end position="1103"/>
    </location>
</feature>
<feature type="compositionally biased region" description="Basic and acidic residues" evidence="1">
    <location>
        <begin position="525"/>
        <end position="535"/>
    </location>
</feature>
<feature type="compositionally biased region" description="Basic and acidic residues" evidence="1">
    <location>
        <begin position="192"/>
        <end position="241"/>
    </location>
</feature>
<feature type="compositionally biased region" description="Basic and acidic residues" evidence="1">
    <location>
        <begin position="570"/>
        <end position="586"/>
    </location>
</feature>
<feature type="compositionally biased region" description="Acidic residues" evidence="1">
    <location>
        <begin position="709"/>
        <end position="724"/>
    </location>
</feature>
<dbReference type="GO" id="GO:0008380">
    <property type="term" value="P:RNA splicing"/>
    <property type="evidence" value="ECO:0007669"/>
    <property type="project" value="TreeGrafter"/>
</dbReference>
<name>A0A7R9BKG2_9CRUS</name>
<dbReference type="PROSITE" id="PS50800">
    <property type="entry name" value="SAP"/>
    <property type="match status" value="1"/>
</dbReference>
<feature type="compositionally biased region" description="Basic and acidic residues" evidence="1">
    <location>
        <begin position="378"/>
        <end position="441"/>
    </location>
</feature>
<dbReference type="Gene3D" id="3.30.70.330">
    <property type="match status" value="1"/>
</dbReference>
<feature type="compositionally biased region" description="Basic and acidic residues" evidence="1">
    <location>
        <begin position="970"/>
        <end position="1022"/>
    </location>
</feature>
<feature type="compositionally biased region" description="Acidic residues" evidence="1">
    <location>
        <begin position="680"/>
        <end position="689"/>
    </location>
</feature>
<dbReference type="Proteomes" id="UP000678499">
    <property type="component" value="Unassembled WGS sequence"/>
</dbReference>
<feature type="compositionally biased region" description="Low complexity" evidence="1">
    <location>
        <begin position="352"/>
        <end position="361"/>
    </location>
</feature>
<feature type="compositionally biased region" description="Polar residues" evidence="1">
    <location>
        <begin position="587"/>
        <end position="606"/>
    </location>
</feature>
<feature type="compositionally biased region" description="Basic and acidic residues" evidence="1">
    <location>
        <begin position="690"/>
        <end position="699"/>
    </location>
</feature>
<feature type="compositionally biased region" description="Basic and acidic residues" evidence="1">
    <location>
        <begin position="947"/>
        <end position="961"/>
    </location>
</feature>
<feature type="compositionally biased region" description="Basic and acidic residues" evidence="1">
    <location>
        <begin position="456"/>
        <end position="519"/>
    </location>
</feature>
<dbReference type="Pfam" id="PF02037">
    <property type="entry name" value="SAP"/>
    <property type="match status" value="1"/>
</dbReference>
<feature type="compositionally biased region" description="Acidic residues" evidence="1">
    <location>
        <begin position="166"/>
        <end position="176"/>
    </location>
</feature>
<feature type="region of interest" description="Disordered" evidence="1">
    <location>
        <begin position="338"/>
        <end position="758"/>
    </location>
</feature>
<evidence type="ECO:0000313" key="4">
    <source>
        <dbReference type="Proteomes" id="UP000678499"/>
    </source>
</evidence>
<reference evidence="3" key="1">
    <citation type="submission" date="2020-11" db="EMBL/GenBank/DDBJ databases">
        <authorList>
            <person name="Tran Van P."/>
        </authorList>
    </citation>
    <scope>NUCLEOTIDE SEQUENCE</scope>
</reference>
<feature type="compositionally biased region" description="Polar residues" evidence="1">
    <location>
        <begin position="288"/>
        <end position="297"/>
    </location>
</feature>
<dbReference type="PANTHER" id="PTHR46589:SF1">
    <property type="entry name" value="APOPTOTIC CHROMATIN CONDENSATION INDUCER IN THE NUCLEUS"/>
    <property type="match status" value="1"/>
</dbReference>
<dbReference type="EMBL" id="CAJPEX010000563">
    <property type="protein sequence ID" value="CAG0916298.1"/>
    <property type="molecule type" value="Genomic_DNA"/>
</dbReference>
<keyword evidence="4" id="KW-1185">Reference proteome</keyword>
<organism evidence="3">
    <name type="scientific">Notodromas monacha</name>
    <dbReference type="NCBI Taxonomy" id="399045"/>
    <lineage>
        <taxon>Eukaryota</taxon>
        <taxon>Metazoa</taxon>
        <taxon>Ecdysozoa</taxon>
        <taxon>Arthropoda</taxon>
        <taxon>Crustacea</taxon>
        <taxon>Oligostraca</taxon>
        <taxon>Ostracoda</taxon>
        <taxon>Podocopa</taxon>
        <taxon>Podocopida</taxon>
        <taxon>Cypridocopina</taxon>
        <taxon>Cypridoidea</taxon>
        <taxon>Cyprididae</taxon>
        <taxon>Notodromas</taxon>
    </lineage>
</organism>
<feature type="compositionally biased region" description="Basic and acidic residues" evidence="1">
    <location>
        <begin position="543"/>
        <end position="562"/>
    </location>
</feature>
<feature type="region of interest" description="Disordered" evidence="1">
    <location>
        <begin position="783"/>
        <end position="803"/>
    </location>
</feature>
<dbReference type="InterPro" id="IPR034257">
    <property type="entry name" value="Acinus_RRM"/>
</dbReference>
<feature type="compositionally biased region" description="Polar residues" evidence="1">
    <location>
        <begin position="654"/>
        <end position="672"/>
    </location>
</feature>
<dbReference type="InterPro" id="IPR003034">
    <property type="entry name" value="SAP_dom"/>
</dbReference>
<dbReference type="InterPro" id="IPR052793">
    <property type="entry name" value="EJC-associated_protein"/>
</dbReference>
<dbReference type="InterPro" id="IPR032552">
    <property type="entry name" value="RSB_motif"/>
</dbReference>
<proteinExistence type="predicted"/>
<dbReference type="AlphaFoldDB" id="A0A7R9BKG2"/>
<dbReference type="SUPFAM" id="SSF54928">
    <property type="entry name" value="RNA-binding domain, RBD"/>
    <property type="match status" value="1"/>
</dbReference>
<feature type="compositionally biased region" description="Basic and acidic residues" evidence="1">
    <location>
        <begin position="634"/>
        <end position="644"/>
    </location>
</feature>
<feature type="domain" description="SAP" evidence="2">
    <location>
        <begin position="15"/>
        <end position="49"/>
    </location>
</feature>